<keyword evidence="3" id="KW-0012">Acyltransferase</keyword>
<dbReference type="SUPFAM" id="SSF55729">
    <property type="entry name" value="Acyl-CoA N-acyltransferases (Nat)"/>
    <property type="match status" value="1"/>
</dbReference>
<name>A0ABX8BIC3_9ACTN</name>
<dbReference type="Proteomes" id="UP000676079">
    <property type="component" value="Chromosome"/>
</dbReference>
<keyword evidence="3" id="KW-0808">Transferase</keyword>
<sequence>MTMRVQHSSPGRPASDGITVRDLTTAAEWSAASGLYRSVFGYEGPEHAVSPRLLAALRENGGSVLGAFDENGSLVGFCYGVHAVDGGAPYHYSQTAVVAPTVQGRGVGRALKRGQAEAARRTGVDTMRWAFDPYSLRNAHFNLEVLGAVGIRFLPDFYDDGGSDRVIVSWGLGTEAGRPRAEGPGHRTTVTAPAGPRTAAEDPGDRARLSAELRARFAEGLRLVSVARPENAPDTVVYTFSRGET</sequence>
<dbReference type="InterPro" id="IPR038764">
    <property type="entry name" value="GNAT_N_AcTrfase_prd"/>
</dbReference>
<dbReference type="EC" id="2.3.1.-" evidence="3"/>
<proteinExistence type="predicted"/>
<dbReference type="InterPro" id="IPR016181">
    <property type="entry name" value="Acyl_CoA_acyltransferase"/>
</dbReference>
<evidence type="ECO:0000313" key="4">
    <source>
        <dbReference type="Proteomes" id="UP000676079"/>
    </source>
</evidence>
<evidence type="ECO:0000256" key="1">
    <source>
        <dbReference type="SAM" id="MobiDB-lite"/>
    </source>
</evidence>
<feature type="domain" description="N-acetyltransferase" evidence="2">
    <location>
        <begin position="18"/>
        <end position="173"/>
    </location>
</feature>
<gene>
    <name evidence="3" type="ORF">KGD84_22275</name>
</gene>
<reference evidence="3 4" key="1">
    <citation type="submission" date="2021-05" db="EMBL/GenBank/DDBJ databases">
        <title>Direct Submission.</title>
        <authorList>
            <person name="Li K."/>
            <person name="Gao J."/>
        </authorList>
    </citation>
    <scope>NUCLEOTIDE SEQUENCE [LARGE SCALE GENOMIC DNA]</scope>
    <source>
        <strain evidence="3 4">Mg02</strain>
    </source>
</reference>
<dbReference type="EMBL" id="CP074133">
    <property type="protein sequence ID" value="QUX21153.1"/>
    <property type="molecule type" value="Genomic_DNA"/>
</dbReference>
<dbReference type="PANTHER" id="PTHR41700">
    <property type="entry name" value="GCN5-RELATED N-ACETYLTRANSFERASE"/>
    <property type="match status" value="1"/>
</dbReference>
<dbReference type="GO" id="GO:0016746">
    <property type="term" value="F:acyltransferase activity"/>
    <property type="evidence" value="ECO:0007669"/>
    <property type="project" value="UniProtKB-KW"/>
</dbReference>
<protein>
    <submittedName>
        <fullName evidence="3">GNAT family N-acetyltransferase</fullName>
        <ecNumber evidence="3">2.3.1.-</ecNumber>
    </submittedName>
</protein>
<accession>A0ABX8BIC3</accession>
<dbReference type="Pfam" id="PF00583">
    <property type="entry name" value="Acetyltransf_1"/>
    <property type="match status" value="1"/>
</dbReference>
<dbReference type="PANTHER" id="PTHR41700:SF1">
    <property type="entry name" value="N-ACETYLTRANSFERASE DOMAIN-CONTAINING PROTEIN"/>
    <property type="match status" value="1"/>
</dbReference>
<organism evidence="3 4">
    <name type="scientific">Nocardiopsis changdeensis</name>
    <dbReference type="NCBI Taxonomy" id="2831969"/>
    <lineage>
        <taxon>Bacteria</taxon>
        <taxon>Bacillati</taxon>
        <taxon>Actinomycetota</taxon>
        <taxon>Actinomycetes</taxon>
        <taxon>Streptosporangiales</taxon>
        <taxon>Nocardiopsidaceae</taxon>
        <taxon>Nocardiopsis</taxon>
    </lineage>
</organism>
<dbReference type="PROSITE" id="PS51186">
    <property type="entry name" value="GNAT"/>
    <property type="match status" value="1"/>
</dbReference>
<dbReference type="InterPro" id="IPR000182">
    <property type="entry name" value="GNAT_dom"/>
</dbReference>
<evidence type="ECO:0000259" key="2">
    <source>
        <dbReference type="PROSITE" id="PS51186"/>
    </source>
</evidence>
<dbReference type="CDD" id="cd04301">
    <property type="entry name" value="NAT_SF"/>
    <property type="match status" value="1"/>
</dbReference>
<feature type="region of interest" description="Disordered" evidence="1">
    <location>
        <begin position="175"/>
        <end position="206"/>
    </location>
</feature>
<evidence type="ECO:0000313" key="3">
    <source>
        <dbReference type="EMBL" id="QUX21153.1"/>
    </source>
</evidence>
<keyword evidence="4" id="KW-1185">Reference proteome</keyword>
<dbReference type="Gene3D" id="3.40.630.30">
    <property type="match status" value="1"/>
</dbReference>